<dbReference type="Gene3D" id="2.130.10.10">
    <property type="entry name" value="YVTN repeat-like/Quinoprotein amine dehydrogenase"/>
    <property type="match status" value="1"/>
</dbReference>
<dbReference type="InterPro" id="IPR019775">
    <property type="entry name" value="WD40_repeat_CS"/>
</dbReference>
<dbReference type="InterPro" id="IPR015943">
    <property type="entry name" value="WD40/YVTN_repeat-like_dom_sf"/>
</dbReference>
<dbReference type="SMART" id="SM00667">
    <property type="entry name" value="LisH"/>
    <property type="match status" value="1"/>
</dbReference>
<dbReference type="EMBL" id="OZ022409">
    <property type="protein sequence ID" value="CAK9440174.1"/>
    <property type="molecule type" value="Genomic_DNA"/>
</dbReference>
<dbReference type="InterPro" id="IPR006594">
    <property type="entry name" value="LisH"/>
</dbReference>
<evidence type="ECO:0000313" key="7">
    <source>
        <dbReference type="EMBL" id="CAK9440174.1"/>
    </source>
</evidence>
<keyword evidence="8" id="KW-1185">Reference proteome</keyword>
<sequence>MSLTSKELNYLIWRYFQETGYDLSAYTFDRQSQCSSYENDDNFKIIEKIQPGCLVELVQKGILYTIAEAEAKEDSDYTFLGSLVQNELKSIENNIGGHSSSQIVDQARFKLKNETSVNGLENDVDMHDANGKEPIHRSHANNGDKQDSRDFETRQMSPQISFLPSVNASWNPDGQAFAYSRCDGKATLSTIRQGAVVESIQLSHPDILNVKNEINVVSWAPSGDLIVTAGAFSELRAWSPQGRLKNIANAFVEDLRQEAKKTIVINLYWSPSGRFVMTVDSENVMSIFDGSTLSLIGQLKNETDANNSPLSAVAWLTDDKFAISSTNNTIKINDIKPPPFGAGLYEVHTLGTLLGHDNPISLLSLNSHNEAKLLASCSDFDYEIKVWSSASSQTSLNLNVRLEKQPFCKLHNAPIIDLEWIPAKSRNILLSVSMDAVLNIWDADTGDVIKSTELFRSKNNFSEHERSLVNKDALVLISALAPSGELLAIGDDLGKITIWDVTQQKSPREKAEEDKEKERKGRYEKKKEKNLVKCVGIYAPPIPESTQDDSTRGLCDLKWDTQSRKLIASYVGLDSVLIDALATIGE</sequence>
<dbReference type="RefSeq" id="XP_066831212.1">
    <property type="nucleotide sequence ID" value="XM_066974477.1"/>
</dbReference>
<evidence type="ECO:0000256" key="5">
    <source>
        <dbReference type="PROSITE-ProRule" id="PRU00221"/>
    </source>
</evidence>
<dbReference type="PROSITE" id="PS50896">
    <property type="entry name" value="LISH"/>
    <property type="match status" value="1"/>
</dbReference>
<evidence type="ECO:0000256" key="6">
    <source>
        <dbReference type="SAM" id="MobiDB-lite"/>
    </source>
</evidence>
<comment type="subcellular location">
    <subcellularLocation>
        <location evidence="1">Nucleus</location>
    </subcellularLocation>
</comment>
<dbReference type="PANTHER" id="PTHR22846">
    <property type="entry name" value="WD40 REPEAT PROTEIN"/>
    <property type="match status" value="1"/>
</dbReference>
<name>A0ABP0ZV19_9ASCO</name>
<proteinExistence type="predicted"/>
<dbReference type="InterPro" id="IPR045183">
    <property type="entry name" value="Ebi-like"/>
</dbReference>
<dbReference type="GeneID" id="92209470"/>
<dbReference type="Gene3D" id="1.20.960.30">
    <property type="match status" value="1"/>
</dbReference>
<feature type="compositionally biased region" description="Basic and acidic residues" evidence="6">
    <location>
        <begin position="124"/>
        <end position="153"/>
    </location>
</feature>
<dbReference type="InterPro" id="IPR036322">
    <property type="entry name" value="WD40_repeat_dom_sf"/>
</dbReference>
<dbReference type="PROSITE" id="PS50082">
    <property type="entry name" value="WD_REPEATS_2"/>
    <property type="match status" value="1"/>
</dbReference>
<reference evidence="7 8" key="1">
    <citation type="submission" date="2024-03" db="EMBL/GenBank/DDBJ databases">
        <authorList>
            <person name="Brejova B."/>
        </authorList>
    </citation>
    <scope>NUCLEOTIDE SEQUENCE [LARGE SCALE GENOMIC DNA]</scope>
    <source>
        <strain evidence="7 8">CBS 14171</strain>
    </source>
</reference>
<evidence type="ECO:0000256" key="2">
    <source>
        <dbReference type="ARBA" id="ARBA00022574"/>
    </source>
</evidence>
<feature type="repeat" description="WD" evidence="5">
    <location>
        <begin position="408"/>
        <end position="451"/>
    </location>
</feature>
<dbReference type="Pfam" id="PF08513">
    <property type="entry name" value="LisH"/>
    <property type="match status" value="1"/>
</dbReference>
<feature type="compositionally biased region" description="Basic and acidic residues" evidence="6">
    <location>
        <begin position="506"/>
        <end position="524"/>
    </location>
</feature>
<feature type="region of interest" description="Disordered" evidence="6">
    <location>
        <begin position="505"/>
        <end position="524"/>
    </location>
</feature>
<dbReference type="PROSITE" id="PS00678">
    <property type="entry name" value="WD_REPEATS_1"/>
    <property type="match status" value="1"/>
</dbReference>
<dbReference type="SUPFAM" id="SSF50978">
    <property type="entry name" value="WD40 repeat-like"/>
    <property type="match status" value="1"/>
</dbReference>
<keyword evidence="4" id="KW-0539">Nucleus</keyword>
<evidence type="ECO:0008006" key="9">
    <source>
        <dbReference type="Google" id="ProtNLM"/>
    </source>
</evidence>
<dbReference type="PANTHER" id="PTHR22846:SF2">
    <property type="entry name" value="F-BOX-LIKE_WD REPEAT-CONTAINING PROTEIN EBI"/>
    <property type="match status" value="1"/>
</dbReference>
<protein>
    <recommendedName>
        <fullName evidence="9">LisH domain-containing protein</fullName>
    </recommendedName>
</protein>
<dbReference type="Pfam" id="PF00400">
    <property type="entry name" value="WD40"/>
    <property type="match status" value="1"/>
</dbReference>
<organism evidence="7 8">
    <name type="scientific">Lodderomyces beijingensis</name>
    <dbReference type="NCBI Taxonomy" id="1775926"/>
    <lineage>
        <taxon>Eukaryota</taxon>
        <taxon>Fungi</taxon>
        <taxon>Dikarya</taxon>
        <taxon>Ascomycota</taxon>
        <taxon>Saccharomycotina</taxon>
        <taxon>Pichiomycetes</taxon>
        <taxon>Debaryomycetaceae</taxon>
        <taxon>Candida/Lodderomyces clade</taxon>
        <taxon>Lodderomyces</taxon>
    </lineage>
</organism>
<evidence type="ECO:0000256" key="3">
    <source>
        <dbReference type="ARBA" id="ARBA00022737"/>
    </source>
</evidence>
<accession>A0ABP0ZV19</accession>
<evidence type="ECO:0000256" key="4">
    <source>
        <dbReference type="ARBA" id="ARBA00023242"/>
    </source>
</evidence>
<dbReference type="InterPro" id="IPR001680">
    <property type="entry name" value="WD40_rpt"/>
</dbReference>
<keyword evidence="3" id="KW-0677">Repeat</keyword>
<gene>
    <name evidence="7" type="ORF">LODBEIA_P42740</name>
</gene>
<dbReference type="Proteomes" id="UP001497383">
    <property type="component" value="Chromosome 5"/>
</dbReference>
<feature type="region of interest" description="Disordered" evidence="6">
    <location>
        <begin position="121"/>
        <end position="154"/>
    </location>
</feature>
<evidence type="ECO:0000313" key="8">
    <source>
        <dbReference type="Proteomes" id="UP001497383"/>
    </source>
</evidence>
<keyword evidence="2 5" id="KW-0853">WD repeat</keyword>
<dbReference type="SMART" id="SM00320">
    <property type="entry name" value="WD40"/>
    <property type="match status" value="6"/>
</dbReference>
<evidence type="ECO:0000256" key="1">
    <source>
        <dbReference type="ARBA" id="ARBA00004123"/>
    </source>
</evidence>